<dbReference type="GO" id="GO:0120015">
    <property type="term" value="F:sterol transfer activity"/>
    <property type="evidence" value="ECO:0007669"/>
    <property type="project" value="TreeGrafter"/>
</dbReference>
<dbReference type="Proteomes" id="UP000509704">
    <property type="component" value="Chromosome 3"/>
</dbReference>
<gene>
    <name evidence="10" type="ORF">HG535_0C03490</name>
</gene>
<feature type="domain" description="VASt" evidence="9">
    <location>
        <begin position="1058"/>
        <end position="1225"/>
    </location>
</feature>
<feature type="region of interest" description="Disordered" evidence="7">
    <location>
        <begin position="1227"/>
        <end position="1262"/>
    </location>
</feature>
<feature type="compositionally biased region" description="Polar residues" evidence="7">
    <location>
        <begin position="344"/>
        <end position="375"/>
    </location>
</feature>
<evidence type="ECO:0000259" key="9">
    <source>
        <dbReference type="PROSITE" id="PS51778"/>
    </source>
</evidence>
<dbReference type="CDD" id="cd13220">
    <property type="entry name" value="PH-GRAM_GRAMDC"/>
    <property type="match status" value="1"/>
</dbReference>
<evidence type="ECO:0000256" key="8">
    <source>
        <dbReference type="SAM" id="Phobius"/>
    </source>
</evidence>
<feature type="compositionally biased region" description="Low complexity" evidence="7">
    <location>
        <begin position="813"/>
        <end position="824"/>
    </location>
</feature>
<keyword evidence="11" id="KW-1185">Reference proteome</keyword>
<dbReference type="GO" id="GO:0005739">
    <property type="term" value="C:mitochondrion"/>
    <property type="evidence" value="ECO:0007669"/>
    <property type="project" value="TreeGrafter"/>
</dbReference>
<reference evidence="10 11" key="1">
    <citation type="submission" date="2020-07" db="EMBL/GenBank/DDBJ databases">
        <title>The yeast mating-type switching endonuclease HO is a domesticated member of an unorthodox homing genetic element family.</title>
        <authorList>
            <person name="Coughlan A.Y."/>
            <person name="Lombardi L."/>
            <person name="Braun-Galleani S."/>
            <person name="Martos A.R."/>
            <person name="Galeote V."/>
            <person name="Bigey F."/>
            <person name="Dequin S."/>
            <person name="Byrne K.P."/>
            <person name="Wolfe K.H."/>
        </authorList>
    </citation>
    <scope>NUCLEOTIDE SEQUENCE [LARGE SCALE GENOMIC DNA]</scope>
    <source>
        <strain evidence="10 11">NRRL Y-6702</strain>
    </source>
</reference>
<feature type="region of interest" description="Disordered" evidence="7">
    <location>
        <begin position="614"/>
        <end position="640"/>
    </location>
</feature>
<feature type="compositionally biased region" description="Low complexity" evidence="7">
    <location>
        <begin position="216"/>
        <end position="227"/>
    </location>
</feature>
<feature type="compositionally biased region" description="Basic residues" evidence="7">
    <location>
        <begin position="1227"/>
        <end position="1242"/>
    </location>
</feature>
<dbReference type="PANTHER" id="PTHR23319:SF4">
    <property type="entry name" value="GRAM DOMAIN CONTAINING 1B, ISOFORM E"/>
    <property type="match status" value="1"/>
</dbReference>
<organism evidence="10 11">
    <name type="scientific">Zygotorulaspora mrakii</name>
    <name type="common">Zygosaccharomyces mrakii</name>
    <dbReference type="NCBI Taxonomy" id="42260"/>
    <lineage>
        <taxon>Eukaryota</taxon>
        <taxon>Fungi</taxon>
        <taxon>Dikarya</taxon>
        <taxon>Ascomycota</taxon>
        <taxon>Saccharomycotina</taxon>
        <taxon>Saccharomycetes</taxon>
        <taxon>Saccharomycetales</taxon>
        <taxon>Saccharomycetaceae</taxon>
        <taxon>Zygotorulaspora</taxon>
    </lineage>
</organism>
<dbReference type="InterPro" id="IPR011993">
    <property type="entry name" value="PH-like_dom_sf"/>
</dbReference>
<feature type="compositionally biased region" description="Basic and acidic residues" evidence="7">
    <location>
        <begin position="501"/>
        <end position="517"/>
    </location>
</feature>
<proteinExistence type="inferred from homology"/>
<feature type="region of interest" description="Disordered" evidence="7">
    <location>
        <begin position="1"/>
        <end position="170"/>
    </location>
</feature>
<keyword evidence="3 8" id="KW-0812">Transmembrane</keyword>
<dbReference type="RefSeq" id="XP_037143724.1">
    <property type="nucleotide sequence ID" value="XM_037287829.1"/>
</dbReference>
<dbReference type="EMBL" id="CP058606">
    <property type="protein sequence ID" value="QLG71996.1"/>
    <property type="molecule type" value="Genomic_DNA"/>
</dbReference>
<protein>
    <recommendedName>
        <fullName evidence="9">VASt domain-containing protein</fullName>
    </recommendedName>
</protein>
<dbReference type="Pfam" id="PF16016">
    <property type="entry name" value="VASt"/>
    <property type="match status" value="2"/>
</dbReference>
<feature type="domain" description="VASt" evidence="9">
    <location>
        <begin position="858"/>
        <end position="1024"/>
    </location>
</feature>
<dbReference type="KEGG" id="zmk:HG535_0C03490"/>
<dbReference type="Gene3D" id="2.30.29.30">
    <property type="entry name" value="Pleckstrin-homology domain (PH domain)/Phosphotyrosine-binding domain (PTB)"/>
    <property type="match status" value="1"/>
</dbReference>
<comment type="similarity">
    <text evidence="2">Belongs to the YSP2 family.</text>
</comment>
<name>A0A7H9B0H6_ZYGMR</name>
<feature type="region of interest" description="Disordered" evidence="7">
    <location>
        <begin position="207"/>
        <end position="235"/>
    </location>
</feature>
<feature type="compositionally biased region" description="Basic and acidic residues" evidence="7">
    <location>
        <begin position="156"/>
        <end position="170"/>
    </location>
</feature>
<dbReference type="GO" id="GO:0140268">
    <property type="term" value="C:endoplasmic reticulum-plasma membrane contact site"/>
    <property type="evidence" value="ECO:0007669"/>
    <property type="project" value="TreeGrafter"/>
</dbReference>
<feature type="compositionally biased region" description="Polar residues" evidence="7">
    <location>
        <begin position="781"/>
        <end position="794"/>
    </location>
</feature>
<dbReference type="PROSITE" id="PS51778">
    <property type="entry name" value="VAST"/>
    <property type="match status" value="2"/>
</dbReference>
<evidence type="ECO:0000256" key="6">
    <source>
        <dbReference type="ARBA" id="ARBA00037847"/>
    </source>
</evidence>
<dbReference type="SMART" id="SM00568">
    <property type="entry name" value="GRAM"/>
    <property type="match status" value="1"/>
</dbReference>
<keyword evidence="4 8" id="KW-1133">Transmembrane helix</keyword>
<evidence type="ECO:0000313" key="10">
    <source>
        <dbReference type="EMBL" id="QLG71996.1"/>
    </source>
</evidence>
<sequence>MKHKNETGSNGSFFKKILNFKPMRKHKSKKNHHRGSISDRSSIMYTTESNGKSDIATRRVASNNRPHGNGRPLDLPEIVSIRSNTAHDDETDDTDEDGEDEERDRDIYGDGDGEDNDIDDYDGLEESSFTKNNHHDGIHPFSSLKESLRNSSRTLSKHDKKNEVRALKESNSKTTGLFNIAVPLDTSTNTNTNTNQNMRTNTNVNSHALTHSGTLNPHNSNYNPSSSSEEEQEHSNTLLNSLITMAHNAASHLPKINVKDVDETGSPLYSPITPVGNHNNLQSSPRDHNGDQRSNNLNHSPKGSNSNKEYAADGNEQDNTVIHNTIQESRTDSFLRNLDFLLSSSGKESDENGNSKQNQQTKEPSSNISNDNNLRSITTSNSTMNNTPKKKAKKGPDGINKVKFEPLTAKSPAISTFGSGNLTLDEFDSPALLFSSTPDNHSENSTDNDKISLTAKTVSAGAFQKCKGDNELLKDVNITSKMSASDTNINQMRKRSTTMPDGERRNPISPDLGHKNIAENNQSDYSKRYSRYSNLSLDYPEDLEFDERKPRRLSRKFLSRRSFSPTNIGMKVIPTLALRGSINKVRTSADFVANATASAIGNDSINENGHLIGRPSSVHRNSKVRTSTSGVTEPSSINLEDDSTPELNDIEFANAKRNAEFHHLFKLAGARSDERLIADYSCALSKDILLQGRMYISDKHICFYSNILGWTSTIFIPFKEIVQIEKKTTAGIFPNGIVLDTLHTKYIFASFISRDATFDLITDVWNQIILDKRHINTQRASSSFNDESNFPSDYSSDELTDDSDFNNEDNDSITDSTDLTSSDSAMDEATANNKQYPTSILGPAKHAPTNPDFKPAESEKLISETVIDAPLGKVVNIMFGDDVSNIESILKAQKNFEISSIPTILESKKREYSYTKPLPGSFGPSKTKCLITETLEHYELEDYVKAVQISKTPDVPSGNSFTVKTTFLLSWAANYSTKMSVYVYIEWTSKSWIKGAVEKGTLDGVTDSTKILINEISKRTKSSGSNKKTEQEGDEVFNLPKLGPITHEQTEIPFKKEKDDVIVEQDVDIPAPLGTTYQLLFGDDTSYYKRIIEKQKNFNISEIPKFENGSREYIYTKPLNASVGPKQAKCFITENIEHMDTGSYISVKQTSKCPDVPFGSSFVVNTRIFLSWTDHNTTNLLVVTNIVWSSKTLLKGTIEKGSIDGQKASTKILVEELKDIIASAGTVRKKSRKRSKTMKRSKSGSGAPKTKSVSSESSSNGSFISSLNSFLLEGFDFTSIRGIAIILTTCFFFIFLIRFISGLRLHSSDIQFPKSGKIVIDGTEYNYTPSFKTLYQVYEEDIKKSNKENFKAHRNVIQDAEESLWDWLDNRGNTSVHTDQFPNKDNHFEESNPLTSYQVQKLKDTVGIKELQLEEMKRLIRKQEISD</sequence>
<dbReference type="GO" id="GO:0032934">
    <property type="term" value="F:sterol binding"/>
    <property type="evidence" value="ECO:0007669"/>
    <property type="project" value="TreeGrafter"/>
</dbReference>
<evidence type="ECO:0000256" key="1">
    <source>
        <dbReference type="ARBA" id="ARBA00004586"/>
    </source>
</evidence>
<feature type="compositionally biased region" description="Basic residues" evidence="7">
    <location>
        <begin position="22"/>
        <end position="35"/>
    </location>
</feature>
<evidence type="ECO:0000313" key="11">
    <source>
        <dbReference type="Proteomes" id="UP000509704"/>
    </source>
</evidence>
<feature type="compositionally biased region" description="Acidic residues" evidence="7">
    <location>
        <begin position="89"/>
        <end position="125"/>
    </location>
</feature>
<evidence type="ECO:0000256" key="2">
    <source>
        <dbReference type="ARBA" id="ARBA00006582"/>
    </source>
</evidence>
<evidence type="ECO:0000256" key="3">
    <source>
        <dbReference type="ARBA" id="ARBA00022692"/>
    </source>
</evidence>
<keyword evidence="5 8" id="KW-0472">Membrane</keyword>
<dbReference type="GO" id="GO:0032541">
    <property type="term" value="C:cortical endoplasmic reticulum"/>
    <property type="evidence" value="ECO:0007669"/>
    <property type="project" value="TreeGrafter"/>
</dbReference>
<feature type="compositionally biased region" description="Polar residues" evidence="7">
    <location>
        <begin position="624"/>
        <end position="638"/>
    </location>
</feature>
<evidence type="ECO:0000256" key="7">
    <source>
        <dbReference type="SAM" id="MobiDB-lite"/>
    </source>
</evidence>
<feature type="transmembrane region" description="Helical" evidence="8">
    <location>
        <begin position="1280"/>
        <end position="1300"/>
    </location>
</feature>
<feature type="compositionally biased region" description="Low complexity" evidence="7">
    <location>
        <begin position="376"/>
        <end position="387"/>
    </location>
</feature>
<dbReference type="InterPro" id="IPR004182">
    <property type="entry name" value="GRAM"/>
</dbReference>
<feature type="compositionally biased region" description="Polar residues" evidence="7">
    <location>
        <begin position="292"/>
        <end position="308"/>
    </location>
</feature>
<dbReference type="PANTHER" id="PTHR23319">
    <property type="entry name" value="GRAM DOMAIN CONTAINING 1B, ISOFORM E"/>
    <property type="match status" value="1"/>
</dbReference>
<dbReference type="InterPro" id="IPR031968">
    <property type="entry name" value="VASt"/>
</dbReference>
<feature type="compositionally biased region" description="Polar residues" evidence="7">
    <location>
        <begin position="38"/>
        <end position="52"/>
    </location>
</feature>
<evidence type="ECO:0000256" key="4">
    <source>
        <dbReference type="ARBA" id="ARBA00022989"/>
    </source>
</evidence>
<evidence type="ECO:0000256" key="5">
    <source>
        <dbReference type="ARBA" id="ARBA00023136"/>
    </source>
</evidence>
<feature type="compositionally biased region" description="Acidic residues" evidence="7">
    <location>
        <begin position="795"/>
        <end position="812"/>
    </location>
</feature>
<feature type="compositionally biased region" description="Low complexity" evidence="7">
    <location>
        <begin position="1252"/>
        <end position="1262"/>
    </location>
</feature>
<dbReference type="Pfam" id="PF02893">
    <property type="entry name" value="GRAM"/>
    <property type="match status" value="1"/>
</dbReference>
<feature type="region of interest" description="Disordered" evidence="7">
    <location>
        <begin position="781"/>
        <end position="826"/>
    </location>
</feature>
<feature type="region of interest" description="Disordered" evidence="7">
    <location>
        <begin position="267"/>
        <end position="316"/>
    </location>
</feature>
<accession>A0A7H9B0H6</accession>
<feature type="region of interest" description="Disordered" evidence="7">
    <location>
        <begin position="344"/>
        <end position="399"/>
    </location>
</feature>
<dbReference type="GO" id="GO:0032366">
    <property type="term" value="P:intracellular sterol transport"/>
    <property type="evidence" value="ECO:0007669"/>
    <property type="project" value="TreeGrafter"/>
</dbReference>
<dbReference type="OrthoDB" id="2162691at2759"/>
<dbReference type="GO" id="GO:0005886">
    <property type="term" value="C:plasma membrane"/>
    <property type="evidence" value="ECO:0007669"/>
    <property type="project" value="TreeGrafter"/>
</dbReference>
<dbReference type="InterPro" id="IPR051482">
    <property type="entry name" value="Cholesterol_transport"/>
</dbReference>
<comment type="subcellular location">
    <subcellularLocation>
        <location evidence="6">Endomembrane system</location>
        <topology evidence="6">Single-pass membrane protein</topology>
    </subcellularLocation>
    <subcellularLocation>
        <location evidence="1">Endoplasmic reticulum membrane</location>
    </subcellularLocation>
</comment>
<dbReference type="GO" id="GO:0005789">
    <property type="term" value="C:endoplasmic reticulum membrane"/>
    <property type="evidence" value="ECO:0007669"/>
    <property type="project" value="UniProtKB-SubCell"/>
</dbReference>
<dbReference type="GeneID" id="59235694"/>
<feature type="region of interest" description="Disordered" evidence="7">
    <location>
        <begin position="483"/>
        <end position="525"/>
    </location>
</feature>